<organism evidence="2 3">
    <name type="scientific">Acanthoscelides obtectus</name>
    <name type="common">Bean weevil</name>
    <name type="synonym">Bruchus obtectus</name>
    <dbReference type="NCBI Taxonomy" id="200917"/>
    <lineage>
        <taxon>Eukaryota</taxon>
        <taxon>Metazoa</taxon>
        <taxon>Ecdysozoa</taxon>
        <taxon>Arthropoda</taxon>
        <taxon>Hexapoda</taxon>
        <taxon>Insecta</taxon>
        <taxon>Pterygota</taxon>
        <taxon>Neoptera</taxon>
        <taxon>Endopterygota</taxon>
        <taxon>Coleoptera</taxon>
        <taxon>Polyphaga</taxon>
        <taxon>Cucujiformia</taxon>
        <taxon>Chrysomeloidea</taxon>
        <taxon>Chrysomelidae</taxon>
        <taxon>Bruchinae</taxon>
        <taxon>Bruchini</taxon>
        <taxon>Acanthoscelides</taxon>
    </lineage>
</organism>
<feature type="transmembrane region" description="Helical" evidence="1">
    <location>
        <begin position="30"/>
        <end position="52"/>
    </location>
</feature>
<comment type="caution">
    <text evidence="2">The sequence shown here is derived from an EMBL/GenBank/DDBJ whole genome shotgun (WGS) entry which is preliminary data.</text>
</comment>
<evidence type="ECO:0000313" key="3">
    <source>
        <dbReference type="Proteomes" id="UP001152888"/>
    </source>
</evidence>
<evidence type="ECO:0000313" key="2">
    <source>
        <dbReference type="EMBL" id="CAH2015382.1"/>
    </source>
</evidence>
<keyword evidence="1" id="KW-1133">Transmembrane helix</keyword>
<keyword evidence="1" id="KW-0812">Transmembrane</keyword>
<sequence length="85" mass="9909">MTRLFHFFSSLIMRLIVLSPKCFPIDKDFVLLVFNLSLLTFNQFIIFSISLFNSSKAVSKCLCDIQVESFILTVNRSDQKKCFFL</sequence>
<keyword evidence="1" id="KW-0472">Membrane</keyword>
<gene>
    <name evidence="2" type="ORF">ACAOBT_LOCUS34725</name>
</gene>
<reference evidence="2" key="1">
    <citation type="submission" date="2022-03" db="EMBL/GenBank/DDBJ databases">
        <authorList>
            <person name="Sayadi A."/>
        </authorList>
    </citation>
    <scope>NUCLEOTIDE SEQUENCE</scope>
</reference>
<accession>A0A9P0QA22</accession>
<dbReference type="EMBL" id="CAKOFQ010008673">
    <property type="protein sequence ID" value="CAH2015382.1"/>
    <property type="molecule type" value="Genomic_DNA"/>
</dbReference>
<dbReference type="AlphaFoldDB" id="A0A9P0QA22"/>
<protein>
    <submittedName>
        <fullName evidence="2">Uncharacterized protein</fullName>
    </submittedName>
</protein>
<name>A0A9P0QA22_ACAOB</name>
<keyword evidence="3" id="KW-1185">Reference proteome</keyword>
<dbReference type="Proteomes" id="UP001152888">
    <property type="component" value="Unassembled WGS sequence"/>
</dbReference>
<evidence type="ECO:0000256" key="1">
    <source>
        <dbReference type="SAM" id="Phobius"/>
    </source>
</evidence>
<proteinExistence type="predicted"/>